<feature type="signal peptide" evidence="8">
    <location>
        <begin position="1"/>
        <end position="17"/>
    </location>
</feature>
<keyword evidence="8" id="KW-0732">Signal</keyword>
<feature type="domain" description="TonB-dependent receptor plug" evidence="9">
    <location>
        <begin position="211"/>
        <end position="318"/>
    </location>
</feature>
<protein>
    <submittedName>
        <fullName evidence="10">SusC/RagA family TonB-linked outer membrane protein</fullName>
    </submittedName>
</protein>
<reference evidence="10 11" key="1">
    <citation type="submission" date="2021-04" db="EMBL/GenBank/DDBJ databases">
        <title>Chitinophaga sp. nov., isolated from the rhizosphere soil.</title>
        <authorList>
            <person name="He S."/>
        </authorList>
    </citation>
    <scope>NUCLEOTIDE SEQUENCE [LARGE SCALE GENOMIC DNA]</scope>
    <source>
        <strain evidence="10 11">2R12</strain>
    </source>
</reference>
<sequence length="1069" mass="117916">MKLVFLLLTTVFLHAYAGTSAQVVSLTGKNIPFRHVMEEVKKQSGYVILTTRKLLDEARPVSLSVHNMPLMDFLNLVLKDQPLQYRISDKTILLTRKDKDDPAPGIRQPLTDTIAPVIVPVVSGIITDSAGAPVIGATIRIKATKTVTASDKDGKFLLPAVHNNAVLQISSIGYDSREVTAGAGILTIRMKRSVTRLDETVVLGYGKTSRRTLIGSIAKVGASEIDNQPVGNIFAAISGRMAGVDAVSSGGYPRTAGYSIKVRGAASITAGADPLYIVDGIPVQTLQEVVNPADVESIEVLKDADATAIYGSRGANGVVLITTKKGKAGKTAVNLDVYTGVTDVSRRMDLLNTTEYLDLRRKAFAAQGIAPNTGSAPDLLVWDTTQHHDWQKYLMGNRAPFTNVQLDISGGDERTQFMLSFGGRHEGSVLVGKQYNNRYNGRLNIQHRSVNNRFSLSAGAMYTRQDVFVTGNDPSKSLLTPPDYPLYDSTGKPYFTASGMVSPATFFYLNSLTQTSFYVGNASLRYKLLAPLELKVDLGYASNLSNSVTKNLNGSLNPYISPYSRTAYYLASEYTTYNIEPQLNYHLSRKKHSLELLLGATAQRTTTKANSIAGGGYTSDDLLGSIGAANVIFLRTSDTRDYKYQSLFSRVIYSFDEKYLLSGIFRTDGSSRFGPANRYGKFWSVGAAWIFTEESIFRNALPFVSFGKLKLSYGKTGNDQIGDYKYLSIYSPDFVYNDANTIKPTSLGNDLYSWENTNKLDIALELSLFNHRITLNSNFFSNTITNPLVNQTVPSQTGFSSYVANLNAHVQSRGWEFELNAINMDKHNFRWVTAATFSITRNKLLSFPDLQNSVYANLLEVGKSINLYRGYKFTGVDANTGLAKMEDIDKNGVITYPGDYQTLGEANPDFYGGIGNTFTYKGLSLDIFVQFRKQPWQFGYLYLHGQPFGMMQNVQRDLTTKYWKGPGDTQASVPGLAATSASPVYRNFNSEFSRSDAAYSDASFIRVKNISLSYTLPARWANKAQLKEVKIYLRAQNPFLFTKYDALDPESGLTVPVLRNWTAGINIKL</sequence>
<evidence type="ECO:0000256" key="5">
    <source>
        <dbReference type="ARBA" id="ARBA00023136"/>
    </source>
</evidence>
<dbReference type="InterPro" id="IPR008969">
    <property type="entry name" value="CarboxyPept-like_regulatory"/>
</dbReference>
<accession>A0ABS5IYX9</accession>
<evidence type="ECO:0000256" key="2">
    <source>
        <dbReference type="ARBA" id="ARBA00022448"/>
    </source>
</evidence>
<evidence type="ECO:0000256" key="6">
    <source>
        <dbReference type="ARBA" id="ARBA00023237"/>
    </source>
</evidence>
<dbReference type="Gene3D" id="2.170.130.10">
    <property type="entry name" value="TonB-dependent receptor, plug domain"/>
    <property type="match status" value="1"/>
</dbReference>
<feature type="chain" id="PRO_5045248350" evidence="8">
    <location>
        <begin position="18"/>
        <end position="1069"/>
    </location>
</feature>
<dbReference type="SUPFAM" id="SSF49464">
    <property type="entry name" value="Carboxypeptidase regulatory domain-like"/>
    <property type="match status" value="1"/>
</dbReference>
<evidence type="ECO:0000256" key="7">
    <source>
        <dbReference type="PROSITE-ProRule" id="PRU01360"/>
    </source>
</evidence>
<dbReference type="PROSITE" id="PS52016">
    <property type="entry name" value="TONB_DEPENDENT_REC_3"/>
    <property type="match status" value="1"/>
</dbReference>
<keyword evidence="11" id="KW-1185">Reference proteome</keyword>
<proteinExistence type="inferred from homology"/>
<comment type="subcellular location">
    <subcellularLocation>
        <location evidence="1 7">Cell outer membrane</location>
        <topology evidence="1 7">Multi-pass membrane protein</topology>
    </subcellularLocation>
</comment>
<dbReference type="InterPro" id="IPR012910">
    <property type="entry name" value="Plug_dom"/>
</dbReference>
<evidence type="ECO:0000313" key="10">
    <source>
        <dbReference type="EMBL" id="MBS0028171.1"/>
    </source>
</evidence>
<dbReference type="RefSeq" id="WP_211973281.1">
    <property type="nucleotide sequence ID" value="NZ_CBFHAM010000003.1"/>
</dbReference>
<evidence type="ECO:0000256" key="3">
    <source>
        <dbReference type="ARBA" id="ARBA00022452"/>
    </source>
</evidence>
<dbReference type="Gene3D" id="2.40.170.20">
    <property type="entry name" value="TonB-dependent receptor, beta-barrel domain"/>
    <property type="match status" value="1"/>
</dbReference>
<dbReference type="Proteomes" id="UP000676386">
    <property type="component" value="Unassembled WGS sequence"/>
</dbReference>
<dbReference type="InterPro" id="IPR023997">
    <property type="entry name" value="TonB-dep_OMP_SusC/RagA_CS"/>
</dbReference>
<name>A0ABS5IYX9_9BACT</name>
<keyword evidence="4 7" id="KW-0812">Transmembrane</keyword>
<dbReference type="InterPro" id="IPR037066">
    <property type="entry name" value="Plug_dom_sf"/>
</dbReference>
<keyword evidence="3 7" id="KW-1134">Transmembrane beta strand</keyword>
<dbReference type="NCBIfam" id="TIGR04056">
    <property type="entry name" value="OMP_RagA_SusC"/>
    <property type="match status" value="1"/>
</dbReference>
<dbReference type="Pfam" id="PF07715">
    <property type="entry name" value="Plug"/>
    <property type="match status" value="1"/>
</dbReference>
<organism evidence="10 11">
    <name type="scientific">Chitinophaga hostae</name>
    <dbReference type="NCBI Taxonomy" id="2831022"/>
    <lineage>
        <taxon>Bacteria</taxon>
        <taxon>Pseudomonadati</taxon>
        <taxon>Bacteroidota</taxon>
        <taxon>Chitinophagia</taxon>
        <taxon>Chitinophagales</taxon>
        <taxon>Chitinophagaceae</taxon>
        <taxon>Chitinophaga</taxon>
    </lineage>
</organism>
<evidence type="ECO:0000256" key="4">
    <source>
        <dbReference type="ARBA" id="ARBA00022692"/>
    </source>
</evidence>
<dbReference type="Gene3D" id="2.60.40.1120">
    <property type="entry name" value="Carboxypeptidase-like, regulatory domain"/>
    <property type="match status" value="1"/>
</dbReference>
<dbReference type="Pfam" id="PF13715">
    <property type="entry name" value="CarbopepD_reg_2"/>
    <property type="match status" value="1"/>
</dbReference>
<evidence type="ECO:0000256" key="1">
    <source>
        <dbReference type="ARBA" id="ARBA00004571"/>
    </source>
</evidence>
<gene>
    <name evidence="10" type="ORF">KE626_12710</name>
</gene>
<dbReference type="InterPro" id="IPR036942">
    <property type="entry name" value="Beta-barrel_TonB_sf"/>
</dbReference>
<evidence type="ECO:0000256" key="8">
    <source>
        <dbReference type="SAM" id="SignalP"/>
    </source>
</evidence>
<keyword evidence="2 7" id="KW-0813">Transport</keyword>
<comment type="caution">
    <text evidence="10">The sequence shown here is derived from an EMBL/GenBank/DDBJ whole genome shotgun (WGS) entry which is preliminary data.</text>
</comment>
<dbReference type="EMBL" id="JAGTXB010000005">
    <property type="protein sequence ID" value="MBS0028171.1"/>
    <property type="molecule type" value="Genomic_DNA"/>
</dbReference>
<dbReference type="InterPro" id="IPR039426">
    <property type="entry name" value="TonB-dep_rcpt-like"/>
</dbReference>
<keyword evidence="6 7" id="KW-0998">Cell outer membrane</keyword>
<keyword evidence="5 7" id="KW-0472">Membrane</keyword>
<dbReference type="SUPFAM" id="SSF56935">
    <property type="entry name" value="Porins"/>
    <property type="match status" value="1"/>
</dbReference>
<comment type="similarity">
    <text evidence="7">Belongs to the TonB-dependent receptor family.</text>
</comment>
<dbReference type="InterPro" id="IPR023996">
    <property type="entry name" value="TonB-dep_OMP_SusC/RagA"/>
</dbReference>
<evidence type="ECO:0000313" key="11">
    <source>
        <dbReference type="Proteomes" id="UP000676386"/>
    </source>
</evidence>
<evidence type="ECO:0000259" key="9">
    <source>
        <dbReference type="Pfam" id="PF07715"/>
    </source>
</evidence>
<dbReference type="NCBIfam" id="TIGR04057">
    <property type="entry name" value="SusC_RagA_signa"/>
    <property type="match status" value="1"/>
</dbReference>